<sequence>MNMASHLREYTLTETYHEDDVEMEFVSSENLLPNGVAGYPAPSPRGIDPNRDLSEAIAEERREMDTQRYRYWTPNNGREQQQQQQLTGQTSKAAIIDSIAKSYGNIERGRVAATPSTTTTTTTTTTTSAPEPKQSWPYYQATRTSAQAQKAHIYEDIQRKIVNVTGGNGKAISAWRNVTSNSIDHQRRYRNKHQRKRPRTRPPRDCEVGEWGAWSACSRSCGVGETQRTRRVVIKPRRSGKACPPLKETKWCGSISPCPESSTKLDTSASYHW</sequence>
<dbReference type="EMBL" id="NNAY01002178">
    <property type="protein sequence ID" value="OXU21862.1"/>
    <property type="molecule type" value="Genomic_DNA"/>
</dbReference>
<dbReference type="SUPFAM" id="SSF82895">
    <property type="entry name" value="TSP-1 type 1 repeat"/>
    <property type="match status" value="1"/>
</dbReference>
<evidence type="ECO:0000259" key="5">
    <source>
        <dbReference type="Pfam" id="PF19028"/>
    </source>
</evidence>
<organism evidence="6 7">
    <name type="scientific">Trichomalopsis sarcophagae</name>
    <dbReference type="NCBI Taxonomy" id="543379"/>
    <lineage>
        <taxon>Eukaryota</taxon>
        <taxon>Metazoa</taxon>
        <taxon>Ecdysozoa</taxon>
        <taxon>Arthropoda</taxon>
        <taxon>Hexapoda</taxon>
        <taxon>Insecta</taxon>
        <taxon>Pterygota</taxon>
        <taxon>Neoptera</taxon>
        <taxon>Endopterygota</taxon>
        <taxon>Hymenoptera</taxon>
        <taxon>Apocrita</taxon>
        <taxon>Proctotrupomorpha</taxon>
        <taxon>Chalcidoidea</taxon>
        <taxon>Pteromalidae</taxon>
        <taxon>Pteromalinae</taxon>
        <taxon>Trichomalopsis</taxon>
    </lineage>
</organism>
<accession>A0A232EU39</accession>
<dbReference type="PROSITE" id="PS50092">
    <property type="entry name" value="TSP1"/>
    <property type="match status" value="1"/>
</dbReference>
<proteinExistence type="predicted"/>
<dbReference type="PANTHER" id="PTHR20920">
    <property type="entry name" value="RPE-SPONDIN"/>
    <property type="match status" value="1"/>
</dbReference>
<evidence type="ECO:0000256" key="1">
    <source>
        <dbReference type="ARBA" id="ARBA00022729"/>
    </source>
</evidence>
<evidence type="ECO:0000256" key="2">
    <source>
        <dbReference type="ARBA" id="ARBA00023157"/>
    </source>
</evidence>
<keyword evidence="7" id="KW-1185">Reference proteome</keyword>
<evidence type="ECO:0000256" key="3">
    <source>
        <dbReference type="ARBA" id="ARBA00023180"/>
    </source>
</evidence>
<dbReference type="InterPro" id="IPR044004">
    <property type="entry name" value="TSP1_spondin_dom"/>
</dbReference>
<feature type="region of interest" description="Disordered" evidence="4">
    <location>
        <begin position="183"/>
        <end position="205"/>
    </location>
</feature>
<dbReference type="Proteomes" id="UP000215335">
    <property type="component" value="Unassembled WGS sequence"/>
</dbReference>
<keyword evidence="3" id="KW-0325">Glycoprotein</keyword>
<comment type="caution">
    <text evidence="6">The sequence shown here is derived from an EMBL/GenBank/DDBJ whole genome shotgun (WGS) entry which is preliminary data.</text>
</comment>
<gene>
    <name evidence="6" type="ORF">TSAR_013352</name>
</gene>
<dbReference type="InterPro" id="IPR039942">
    <property type="entry name" value="SBSPO"/>
</dbReference>
<evidence type="ECO:0000313" key="6">
    <source>
        <dbReference type="EMBL" id="OXU21862.1"/>
    </source>
</evidence>
<dbReference type="AlphaFoldDB" id="A0A232EU39"/>
<evidence type="ECO:0000256" key="4">
    <source>
        <dbReference type="SAM" id="MobiDB-lite"/>
    </source>
</evidence>
<dbReference type="InterPro" id="IPR036383">
    <property type="entry name" value="TSP1_rpt_sf"/>
</dbReference>
<feature type="compositionally biased region" description="Basic residues" evidence="4">
    <location>
        <begin position="187"/>
        <end position="201"/>
    </location>
</feature>
<protein>
    <recommendedName>
        <fullName evidence="5">Spondin-like TSP1 domain-containing protein</fullName>
    </recommendedName>
</protein>
<reference evidence="6 7" key="1">
    <citation type="journal article" date="2017" name="Curr. Biol.">
        <title>The Evolution of Venom by Co-option of Single-Copy Genes.</title>
        <authorList>
            <person name="Martinson E.O."/>
            <person name="Mrinalini"/>
            <person name="Kelkar Y.D."/>
            <person name="Chang C.H."/>
            <person name="Werren J.H."/>
        </authorList>
    </citation>
    <scope>NUCLEOTIDE SEQUENCE [LARGE SCALE GENOMIC DNA]</scope>
    <source>
        <strain evidence="6 7">Alberta</strain>
        <tissue evidence="6">Whole body</tissue>
    </source>
</reference>
<dbReference type="Gene3D" id="2.20.100.10">
    <property type="entry name" value="Thrombospondin type-1 (TSP1) repeat"/>
    <property type="match status" value="1"/>
</dbReference>
<feature type="domain" description="Spondin-like TSP1" evidence="5">
    <location>
        <begin position="206"/>
        <end position="254"/>
    </location>
</feature>
<evidence type="ECO:0000313" key="7">
    <source>
        <dbReference type="Proteomes" id="UP000215335"/>
    </source>
</evidence>
<dbReference type="OrthoDB" id="6090599at2759"/>
<name>A0A232EU39_9HYME</name>
<dbReference type="Pfam" id="PF19028">
    <property type="entry name" value="TSP1_spondin"/>
    <property type="match status" value="1"/>
</dbReference>
<dbReference type="PANTHER" id="PTHR20920:SF5">
    <property type="entry name" value="SMB DOMAIN-CONTAINING PROTEIN"/>
    <property type="match status" value="1"/>
</dbReference>
<dbReference type="InterPro" id="IPR000884">
    <property type="entry name" value="TSP1_rpt"/>
</dbReference>
<dbReference type="SMART" id="SM00209">
    <property type="entry name" value="TSP1"/>
    <property type="match status" value="1"/>
</dbReference>
<dbReference type="STRING" id="543379.A0A232EU39"/>
<keyword evidence="1" id="KW-0732">Signal</keyword>
<feature type="compositionally biased region" description="Low complexity" evidence="4">
    <location>
        <begin position="117"/>
        <end position="127"/>
    </location>
</feature>
<keyword evidence="2" id="KW-1015">Disulfide bond</keyword>
<feature type="region of interest" description="Disordered" evidence="4">
    <location>
        <begin position="114"/>
        <end position="135"/>
    </location>
</feature>